<sequence>MNPELFLRVGIKPPKVNSRNKYARRGRPSSRQSRRTARAGPHWGSRHHLICDSFIFLNGLVV</sequence>
<organism evidence="2">
    <name type="scientific">Arundo donax</name>
    <name type="common">Giant reed</name>
    <name type="synonym">Donax arundinaceus</name>
    <dbReference type="NCBI Taxonomy" id="35708"/>
    <lineage>
        <taxon>Eukaryota</taxon>
        <taxon>Viridiplantae</taxon>
        <taxon>Streptophyta</taxon>
        <taxon>Embryophyta</taxon>
        <taxon>Tracheophyta</taxon>
        <taxon>Spermatophyta</taxon>
        <taxon>Magnoliopsida</taxon>
        <taxon>Liliopsida</taxon>
        <taxon>Poales</taxon>
        <taxon>Poaceae</taxon>
        <taxon>PACMAD clade</taxon>
        <taxon>Arundinoideae</taxon>
        <taxon>Arundineae</taxon>
        <taxon>Arundo</taxon>
    </lineage>
</organism>
<feature type="compositionally biased region" description="Basic residues" evidence="1">
    <location>
        <begin position="21"/>
        <end position="37"/>
    </location>
</feature>
<feature type="region of interest" description="Disordered" evidence="1">
    <location>
        <begin position="16"/>
        <end position="44"/>
    </location>
</feature>
<evidence type="ECO:0000256" key="1">
    <source>
        <dbReference type="SAM" id="MobiDB-lite"/>
    </source>
</evidence>
<accession>A0A0A9H9T3</accession>
<evidence type="ECO:0000313" key="2">
    <source>
        <dbReference type="EMBL" id="JAE29633.1"/>
    </source>
</evidence>
<protein>
    <submittedName>
        <fullName evidence="2">Uncharacterized protein</fullName>
    </submittedName>
</protein>
<dbReference type="EMBL" id="GBRH01168263">
    <property type="protein sequence ID" value="JAE29633.1"/>
    <property type="molecule type" value="Transcribed_RNA"/>
</dbReference>
<reference evidence="2" key="2">
    <citation type="journal article" date="2015" name="Data Brief">
        <title>Shoot transcriptome of the giant reed, Arundo donax.</title>
        <authorList>
            <person name="Barrero R.A."/>
            <person name="Guerrero F.D."/>
            <person name="Moolhuijzen P."/>
            <person name="Goolsby J.A."/>
            <person name="Tidwell J."/>
            <person name="Bellgard S.E."/>
            <person name="Bellgard M.I."/>
        </authorList>
    </citation>
    <scope>NUCLEOTIDE SEQUENCE</scope>
    <source>
        <tissue evidence="2">Shoot tissue taken approximately 20 cm above the soil surface</tissue>
    </source>
</reference>
<dbReference type="AlphaFoldDB" id="A0A0A9H9T3"/>
<name>A0A0A9H9T3_ARUDO</name>
<reference evidence="2" key="1">
    <citation type="submission" date="2014-09" db="EMBL/GenBank/DDBJ databases">
        <authorList>
            <person name="Magalhaes I.L.F."/>
            <person name="Oliveira U."/>
            <person name="Santos F.R."/>
            <person name="Vidigal T.H.D.A."/>
            <person name="Brescovit A.D."/>
            <person name="Santos A.J."/>
        </authorList>
    </citation>
    <scope>NUCLEOTIDE SEQUENCE</scope>
    <source>
        <tissue evidence="2">Shoot tissue taken approximately 20 cm above the soil surface</tissue>
    </source>
</reference>
<proteinExistence type="predicted"/>